<dbReference type="RefSeq" id="WP_268917797.1">
    <property type="nucleotide sequence ID" value="NZ_JAPTMY010000021.1"/>
</dbReference>
<evidence type="ECO:0000259" key="2">
    <source>
        <dbReference type="SMART" id="SM00327"/>
    </source>
</evidence>
<dbReference type="InterPro" id="IPR002035">
    <property type="entry name" value="VWF_A"/>
</dbReference>
<feature type="compositionally biased region" description="Basic and acidic residues" evidence="1">
    <location>
        <begin position="12"/>
        <end position="21"/>
    </location>
</feature>
<reference evidence="3" key="1">
    <citation type="submission" date="2022-10" db="EMBL/GenBank/DDBJ databases">
        <title>Genome sequence of Actinomyces israelii ATCC 10048.</title>
        <authorList>
            <person name="Watt R.M."/>
            <person name="Tong W.M."/>
        </authorList>
    </citation>
    <scope>NUCLEOTIDE SEQUENCE</scope>
    <source>
        <strain evidence="3">ATCC 10048</strain>
    </source>
</reference>
<organism evidence="3 4">
    <name type="scientific">Actinomyces israelii</name>
    <dbReference type="NCBI Taxonomy" id="1659"/>
    <lineage>
        <taxon>Bacteria</taxon>
        <taxon>Bacillati</taxon>
        <taxon>Actinomycetota</taxon>
        <taxon>Actinomycetes</taxon>
        <taxon>Actinomycetales</taxon>
        <taxon>Actinomycetaceae</taxon>
        <taxon>Actinomyces</taxon>
    </lineage>
</organism>
<feature type="domain" description="VWFA" evidence="2">
    <location>
        <begin position="240"/>
        <end position="399"/>
    </location>
</feature>
<dbReference type="Gene3D" id="3.40.50.410">
    <property type="entry name" value="von Willebrand factor, type A domain"/>
    <property type="match status" value="1"/>
</dbReference>
<sequence length="403" mass="42760">MTAPPPPASPDRGPDDDRDRDLDRELAVRRWRMVLGRYAESALPRSPGDAGLDDTLAYLYDREYTGRGHLLGGAGPGAPGGSGRGGGLGPSALRAVDWLDGVRRLFPDSTIERLESDALTRYGLTGLLADPGSVDSIRTSPGLGAALLRIKGTIPPALADGLRALIARIVSDIVERLRRPMTTALTGARRRHARSPRASARNFDWRRTIAANLGNTDPATGRMLVEDVRFMSRQRRRNVAWDVIILVDQSASMASSLLHSAVMASILAGLPGISVRLILFDTAVVDVSHLADDPVEVLMTCQLGGGTDIANAVGYAAARVAQPTRTVLALVSDFEEGGSVSALVARVRELAGSGVTMLGLASLTDEGAPWFDRAVAEELAGVGMRVAAMSPDRFADWLAEVTA</sequence>
<dbReference type="EMBL" id="JAPTMY010000021">
    <property type="protein sequence ID" value="MCZ0858400.1"/>
    <property type="molecule type" value="Genomic_DNA"/>
</dbReference>
<comment type="caution">
    <text evidence="3">The sequence shown here is derived from an EMBL/GenBank/DDBJ whole genome shotgun (WGS) entry which is preliminary data.</text>
</comment>
<dbReference type="InterPro" id="IPR036465">
    <property type="entry name" value="vWFA_dom_sf"/>
</dbReference>
<accession>A0ABT4I9K0</accession>
<keyword evidence="4" id="KW-1185">Reference proteome</keyword>
<dbReference type="PANTHER" id="PTHR30634">
    <property type="entry name" value="OUTER MEMBRANE LOLAB LIPOPROTEIN INSERTION APPARATUS"/>
    <property type="match status" value="1"/>
</dbReference>
<feature type="region of interest" description="Disordered" evidence="1">
    <location>
        <begin position="1"/>
        <end position="21"/>
    </location>
</feature>
<evidence type="ECO:0000313" key="4">
    <source>
        <dbReference type="Proteomes" id="UP001072034"/>
    </source>
</evidence>
<name>A0ABT4I9K0_9ACTO</name>
<evidence type="ECO:0000313" key="3">
    <source>
        <dbReference type="EMBL" id="MCZ0858400.1"/>
    </source>
</evidence>
<dbReference type="PANTHER" id="PTHR30634:SF16">
    <property type="entry name" value="OUTER-MEMBRANE LIPOPROTEIN LOLB"/>
    <property type="match status" value="1"/>
</dbReference>
<dbReference type="Proteomes" id="UP001072034">
    <property type="component" value="Unassembled WGS sequence"/>
</dbReference>
<evidence type="ECO:0000256" key="1">
    <source>
        <dbReference type="SAM" id="MobiDB-lite"/>
    </source>
</evidence>
<dbReference type="SUPFAM" id="SSF53300">
    <property type="entry name" value="vWA-like"/>
    <property type="match status" value="1"/>
</dbReference>
<gene>
    <name evidence="3" type="ORF">OHJ16_10135</name>
</gene>
<protein>
    <submittedName>
        <fullName evidence="3">VWA domain-containing protein</fullName>
    </submittedName>
</protein>
<dbReference type="InterPro" id="IPR050458">
    <property type="entry name" value="LolB"/>
</dbReference>
<dbReference type="SMART" id="SM00327">
    <property type="entry name" value="VWA"/>
    <property type="match status" value="1"/>
</dbReference>
<dbReference type="Pfam" id="PF05762">
    <property type="entry name" value="VWA_CoxE"/>
    <property type="match status" value="1"/>
</dbReference>
<proteinExistence type="predicted"/>
<dbReference type="InterPro" id="IPR008912">
    <property type="entry name" value="Uncharacterised_CoxE"/>
</dbReference>